<organism evidence="2 3">
    <name type="scientific">Eggerthella guodeyinii</name>
    <dbReference type="NCBI Taxonomy" id="2690837"/>
    <lineage>
        <taxon>Bacteria</taxon>
        <taxon>Bacillati</taxon>
        <taxon>Actinomycetota</taxon>
        <taxon>Coriobacteriia</taxon>
        <taxon>Eggerthellales</taxon>
        <taxon>Eggerthellaceae</taxon>
        <taxon>Eggerthella</taxon>
    </lineage>
</organism>
<evidence type="ECO:0000313" key="2">
    <source>
        <dbReference type="EMBL" id="QOS69022.1"/>
    </source>
</evidence>
<dbReference type="KEGG" id="egd:GS424_004010"/>
<dbReference type="EMBL" id="CP063310">
    <property type="protein sequence ID" value="QOS69022.1"/>
    <property type="molecule type" value="Genomic_DNA"/>
</dbReference>
<dbReference type="AlphaFoldDB" id="A0A6L7IXV2"/>
<evidence type="ECO:0000259" key="1">
    <source>
        <dbReference type="Pfam" id="PF13349"/>
    </source>
</evidence>
<gene>
    <name evidence="2" type="ORF">GS424_004010</name>
</gene>
<dbReference type="RefSeq" id="WP_160943397.1">
    <property type="nucleotide sequence ID" value="NZ_CP063310.1"/>
</dbReference>
<dbReference type="Gene3D" id="2.160.20.120">
    <property type="match status" value="1"/>
</dbReference>
<dbReference type="Proteomes" id="UP000478463">
    <property type="component" value="Chromosome"/>
</dbReference>
<feature type="domain" description="DUF4097" evidence="1">
    <location>
        <begin position="70"/>
        <end position="277"/>
    </location>
</feature>
<dbReference type="InterPro" id="IPR025164">
    <property type="entry name" value="Toastrack_DUF4097"/>
</dbReference>
<dbReference type="Pfam" id="PF13349">
    <property type="entry name" value="DUF4097"/>
    <property type="match status" value="1"/>
</dbReference>
<name>A0A6L7IXV2_9ACTN</name>
<protein>
    <submittedName>
        <fullName evidence="2">DUF4097 family beta strand repeat protein</fullName>
    </submittedName>
</protein>
<accession>A0A6L7IXV2</accession>
<reference evidence="2 3" key="1">
    <citation type="submission" date="2020-10" db="EMBL/GenBank/DDBJ databases">
        <title>Eggerthella sp. nov., isolated from human feces.</title>
        <authorList>
            <person name="Yajun G."/>
        </authorList>
    </citation>
    <scope>NUCLEOTIDE SEQUENCE [LARGE SCALE GENOMIC DNA]</scope>
    <source>
        <strain evidence="2 3">HF-1101</strain>
    </source>
</reference>
<dbReference type="PROSITE" id="PS51257">
    <property type="entry name" value="PROKAR_LIPOPROTEIN"/>
    <property type="match status" value="1"/>
</dbReference>
<evidence type="ECO:0000313" key="3">
    <source>
        <dbReference type="Proteomes" id="UP000478463"/>
    </source>
</evidence>
<sequence>MTKLTGASYVKIALIIVFGALILGAIGFGGCSSWRLSSGIWGETSMGSASVDAADVKNLSIKWGAGEVKVGVTDGGDAIELIETSTGGATKAQQMRWSVSGDTLNVDYGQWFSCSALMGRKSLEVRIPKSYAQQLGTVDIDGASGDYDVSGLGCESLKLQLASGDLTGLDLRADELRVDVASGHLNVEGRFPDRVNVRTASGETRVVCEEVCPSSIDVDIASGEVGVAVPRDSGFTARIDKASGDFTSAFSFSQNGNVYTSGDGSASVNAHIASGEFRIDSSN</sequence>
<proteinExistence type="predicted"/>